<dbReference type="EMBL" id="JANPWB010000009">
    <property type="protein sequence ID" value="KAJ1158979.1"/>
    <property type="molecule type" value="Genomic_DNA"/>
</dbReference>
<dbReference type="InterPro" id="IPR036645">
    <property type="entry name" value="Elafin-like_sf"/>
</dbReference>
<dbReference type="Pfam" id="PF00095">
    <property type="entry name" value="WAP"/>
    <property type="match status" value="1"/>
</dbReference>
<dbReference type="Proteomes" id="UP001066276">
    <property type="component" value="Chromosome 5"/>
</dbReference>
<evidence type="ECO:0000313" key="3">
    <source>
        <dbReference type="Proteomes" id="UP001066276"/>
    </source>
</evidence>
<dbReference type="AlphaFoldDB" id="A0AAV7S398"/>
<name>A0AAV7S398_PLEWA</name>
<dbReference type="InterPro" id="IPR008197">
    <property type="entry name" value="WAP_dom"/>
</dbReference>
<proteinExistence type="predicted"/>
<organism evidence="2 3">
    <name type="scientific">Pleurodeles waltl</name>
    <name type="common">Iberian ribbed newt</name>
    <dbReference type="NCBI Taxonomy" id="8319"/>
    <lineage>
        <taxon>Eukaryota</taxon>
        <taxon>Metazoa</taxon>
        <taxon>Chordata</taxon>
        <taxon>Craniata</taxon>
        <taxon>Vertebrata</taxon>
        <taxon>Euteleostomi</taxon>
        <taxon>Amphibia</taxon>
        <taxon>Batrachia</taxon>
        <taxon>Caudata</taxon>
        <taxon>Salamandroidea</taxon>
        <taxon>Salamandridae</taxon>
        <taxon>Pleurodelinae</taxon>
        <taxon>Pleurodeles</taxon>
    </lineage>
</organism>
<dbReference type="SUPFAM" id="SSF57256">
    <property type="entry name" value="Elafin-like"/>
    <property type="match status" value="1"/>
</dbReference>
<evidence type="ECO:0000259" key="1">
    <source>
        <dbReference type="PROSITE" id="PS51390"/>
    </source>
</evidence>
<feature type="domain" description="WAP" evidence="1">
    <location>
        <begin position="101"/>
        <end position="148"/>
    </location>
</feature>
<sequence length="156" mass="17895">MYEVGGRTVIRMGYDLGTPVHVYGWHIRPTNLRIYLFRAENDPEEISWNSPPPGASHPHLRVPWNNSALSRGKDDRGDPSQLLRIQCPRNIRRQKKQLNGMQGEPEKCPISVITCVRSEPPLCSSDADCFKPFKCCFYNCQKKCVLPHSFHEPALY</sequence>
<keyword evidence="3" id="KW-1185">Reference proteome</keyword>
<gene>
    <name evidence="2" type="ORF">NDU88_011651</name>
</gene>
<dbReference type="GO" id="GO:0030414">
    <property type="term" value="F:peptidase inhibitor activity"/>
    <property type="evidence" value="ECO:0007669"/>
    <property type="project" value="InterPro"/>
</dbReference>
<reference evidence="2" key="1">
    <citation type="journal article" date="2022" name="bioRxiv">
        <title>Sequencing and chromosome-scale assembly of the giantPleurodeles waltlgenome.</title>
        <authorList>
            <person name="Brown T."/>
            <person name="Elewa A."/>
            <person name="Iarovenko S."/>
            <person name="Subramanian E."/>
            <person name="Araus A.J."/>
            <person name="Petzold A."/>
            <person name="Susuki M."/>
            <person name="Suzuki K.-i.T."/>
            <person name="Hayashi T."/>
            <person name="Toyoda A."/>
            <person name="Oliveira C."/>
            <person name="Osipova E."/>
            <person name="Leigh N.D."/>
            <person name="Simon A."/>
            <person name="Yun M.H."/>
        </authorList>
    </citation>
    <scope>NUCLEOTIDE SEQUENCE</scope>
    <source>
        <strain evidence="2">20211129_DDA</strain>
        <tissue evidence="2">Liver</tissue>
    </source>
</reference>
<protein>
    <recommendedName>
        <fullName evidence="1">WAP domain-containing protein</fullName>
    </recommendedName>
</protein>
<dbReference type="Gene3D" id="4.10.75.10">
    <property type="entry name" value="Elafin-like"/>
    <property type="match status" value="1"/>
</dbReference>
<dbReference type="PROSITE" id="PS51390">
    <property type="entry name" value="WAP"/>
    <property type="match status" value="1"/>
</dbReference>
<dbReference type="GO" id="GO:0005576">
    <property type="term" value="C:extracellular region"/>
    <property type="evidence" value="ECO:0007669"/>
    <property type="project" value="InterPro"/>
</dbReference>
<accession>A0AAV7S398</accession>
<comment type="caution">
    <text evidence="2">The sequence shown here is derived from an EMBL/GenBank/DDBJ whole genome shotgun (WGS) entry which is preliminary data.</text>
</comment>
<evidence type="ECO:0000313" key="2">
    <source>
        <dbReference type="EMBL" id="KAJ1158979.1"/>
    </source>
</evidence>